<sequence length="197" mass="21638">MFETPDDLHGLQVLLDTSWAGSSSHLKSIIRPGERTLDAEQVVRVCQGMCTLAIATVTRRGEPRISGADGHLLHGRWIIGTHRRAAKARHLAARPGISATFMRGEQLGIFTHGQAVVLNPEDARSDPSWLAVHDYLVNHYGDDDDGPGWDECIWYRIDPSWMVAYSVDPSGCSTNNHQSDESSRGPTSGRHSEASRG</sequence>
<feature type="region of interest" description="Disordered" evidence="1">
    <location>
        <begin position="172"/>
        <end position="197"/>
    </location>
</feature>
<accession>A0ABS4W619</accession>
<protein>
    <recommendedName>
        <fullName evidence="4">Pyridoxamine 5'-phosphate oxidase</fullName>
    </recommendedName>
</protein>
<dbReference type="InterPro" id="IPR012349">
    <property type="entry name" value="Split_barrel_FMN-bd"/>
</dbReference>
<dbReference type="RefSeq" id="WP_210036788.1">
    <property type="nucleotide sequence ID" value="NZ_JAGINU010000004.1"/>
</dbReference>
<evidence type="ECO:0000256" key="1">
    <source>
        <dbReference type="SAM" id="MobiDB-lite"/>
    </source>
</evidence>
<dbReference type="Gene3D" id="2.30.110.10">
    <property type="entry name" value="Electron Transport, Fmn-binding Protein, Chain A"/>
    <property type="match status" value="1"/>
</dbReference>
<comment type="caution">
    <text evidence="2">The sequence shown here is derived from an EMBL/GenBank/DDBJ whole genome shotgun (WGS) entry which is preliminary data.</text>
</comment>
<dbReference type="Proteomes" id="UP001519295">
    <property type="component" value="Unassembled WGS sequence"/>
</dbReference>
<name>A0ABS4W619_9PSEU</name>
<evidence type="ECO:0000313" key="2">
    <source>
        <dbReference type="EMBL" id="MBP2371657.1"/>
    </source>
</evidence>
<proteinExistence type="predicted"/>
<organism evidence="2 3">
    <name type="scientific">Pseudonocardia parietis</name>
    <dbReference type="NCBI Taxonomy" id="570936"/>
    <lineage>
        <taxon>Bacteria</taxon>
        <taxon>Bacillati</taxon>
        <taxon>Actinomycetota</taxon>
        <taxon>Actinomycetes</taxon>
        <taxon>Pseudonocardiales</taxon>
        <taxon>Pseudonocardiaceae</taxon>
        <taxon>Pseudonocardia</taxon>
    </lineage>
</organism>
<reference evidence="2 3" key="1">
    <citation type="submission" date="2021-03" db="EMBL/GenBank/DDBJ databases">
        <title>Sequencing the genomes of 1000 actinobacteria strains.</title>
        <authorList>
            <person name="Klenk H.-P."/>
        </authorList>
    </citation>
    <scope>NUCLEOTIDE SEQUENCE [LARGE SCALE GENOMIC DNA]</scope>
    <source>
        <strain evidence="2 3">DSM 45256</strain>
    </source>
</reference>
<dbReference type="SUPFAM" id="SSF50475">
    <property type="entry name" value="FMN-binding split barrel"/>
    <property type="match status" value="1"/>
</dbReference>
<evidence type="ECO:0008006" key="4">
    <source>
        <dbReference type="Google" id="ProtNLM"/>
    </source>
</evidence>
<dbReference type="EMBL" id="JAGINU010000004">
    <property type="protein sequence ID" value="MBP2371657.1"/>
    <property type="molecule type" value="Genomic_DNA"/>
</dbReference>
<keyword evidence="3" id="KW-1185">Reference proteome</keyword>
<evidence type="ECO:0000313" key="3">
    <source>
        <dbReference type="Proteomes" id="UP001519295"/>
    </source>
</evidence>
<gene>
    <name evidence="2" type="ORF">JOF36_007430</name>
</gene>